<dbReference type="EMBL" id="QZVS01000061">
    <property type="protein sequence ID" value="RJT90373.1"/>
    <property type="molecule type" value="Genomic_DNA"/>
</dbReference>
<organism evidence="2 3">
    <name type="scientific">Cryobacterium melibiosiphilum</name>
    <dbReference type="NCBI Taxonomy" id="995039"/>
    <lineage>
        <taxon>Bacteria</taxon>
        <taxon>Bacillati</taxon>
        <taxon>Actinomycetota</taxon>
        <taxon>Actinomycetes</taxon>
        <taxon>Micrococcales</taxon>
        <taxon>Microbacteriaceae</taxon>
        <taxon>Cryobacterium</taxon>
    </lineage>
</organism>
<reference evidence="2 3" key="1">
    <citation type="submission" date="2018-09" db="EMBL/GenBank/DDBJ databases">
        <title>Novel species of Cryobacterium.</title>
        <authorList>
            <person name="Liu Q."/>
            <person name="Xin Y.-H."/>
        </authorList>
    </citation>
    <scope>NUCLEOTIDE SEQUENCE [LARGE SCALE GENOMIC DNA]</scope>
    <source>
        <strain evidence="2 3">Hh39</strain>
    </source>
</reference>
<dbReference type="OrthoDB" id="9789781at2"/>
<evidence type="ECO:0000313" key="2">
    <source>
        <dbReference type="EMBL" id="RJT90373.1"/>
    </source>
</evidence>
<keyword evidence="3" id="KW-1185">Reference proteome</keyword>
<protein>
    <recommendedName>
        <fullName evidence="1">AbiEi antitoxin N-terminal domain-containing protein</fullName>
    </recommendedName>
</protein>
<dbReference type="Pfam" id="PF13338">
    <property type="entry name" value="AbiEi_4"/>
    <property type="match status" value="1"/>
</dbReference>
<gene>
    <name evidence="2" type="ORF">D6T64_04210</name>
</gene>
<dbReference type="AlphaFoldDB" id="A0A3A5MT62"/>
<dbReference type="RefSeq" id="WP_119972148.1">
    <property type="nucleotide sequence ID" value="NZ_JBHSQA010000020.1"/>
</dbReference>
<dbReference type="Proteomes" id="UP000272015">
    <property type="component" value="Unassembled WGS sequence"/>
</dbReference>
<proteinExistence type="predicted"/>
<name>A0A3A5MT62_9MICO</name>
<accession>A0A3A5MT62</accession>
<evidence type="ECO:0000313" key="3">
    <source>
        <dbReference type="Proteomes" id="UP000272015"/>
    </source>
</evidence>
<feature type="domain" description="AbiEi antitoxin N-terminal" evidence="1">
    <location>
        <begin position="12"/>
        <end position="47"/>
    </location>
</feature>
<dbReference type="InterPro" id="IPR025159">
    <property type="entry name" value="AbiEi_N"/>
</dbReference>
<evidence type="ECO:0000259" key="1">
    <source>
        <dbReference type="Pfam" id="PF13338"/>
    </source>
</evidence>
<comment type="caution">
    <text evidence="2">The sequence shown here is derived from an EMBL/GenBank/DDBJ whole genome shotgun (WGS) entry which is preliminary data.</text>
</comment>
<sequence length="194" mass="21447">MRPLEKLPLRAFSQSEAAQVGVDSRTLYRLRDTGLIEQVSRGLYQLATAPVADLDLLEIVKRRPEATLCLASALAHHGLIDAIPPRTDIAVPRGQSVPTTTAAVQWHSFDRDTFPIGREEMSITGSEEIIGVYSAERSLVDVFRLRGTEGYETGIEALKEWLKRKGVRPAALLEMARTIPRALGPVKNALEYLT</sequence>